<dbReference type="PROSITE" id="PS51382">
    <property type="entry name" value="SPX"/>
    <property type="match status" value="1"/>
</dbReference>
<evidence type="ECO:0000259" key="13">
    <source>
        <dbReference type="PROSITE" id="PS51382"/>
    </source>
</evidence>
<proteinExistence type="inferred from homology"/>
<evidence type="ECO:0000256" key="3">
    <source>
        <dbReference type="ARBA" id="ARBA00022448"/>
    </source>
</evidence>
<evidence type="ECO:0000256" key="1">
    <source>
        <dbReference type="ARBA" id="ARBA00004651"/>
    </source>
</evidence>
<dbReference type="Pfam" id="PF03124">
    <property type="entry name" value="EXS"/>
    <property type="match status" value="1"/>
</dbReference>
<dbReference type="InterPro" id="IPR004342">
    <property type="entry name" value="EXS_C"/>
</dbReference>
<dbReference type="CDD" id="cd14476">
    <property type="entry name" value="SPX_PHO1_like"/>
    <property type="match status" value="1"/>
</dbReference>
<reference evidence="14 15" key="1">
    <citation type="journal article" date="2021" name="Commun. Biol.">
        <title>The genome of Shorea leprosula (Dipterocarpaceae) highlights the ecological relevance of drought in aseasonal tropical rainforests.</title>
        <authorList>
            <person name="Ng K.K.S."/>
            <person name="Kobayashi M.J."/>
            <person name="Fawcett J.A."/>
            <person name="Hatakeyama M."/>
            <person name="Paape T."/>
            <person name="Ng C.H."/>
            <person name="Ang C.C."/>
            <person name="Tnah L.H."/>
            <person name="Lee C.T."/>
            <person name="Nishiyama T."/>
            <person name="Sese J."/>
            <person name="O'Brien M.J."/>
            <person name="Copetti D."/>
            <person name="Mohd Noor M.I."/>
            <person name="Ong R.C."/>
            <person name="Putra M."/>
            <person name="Sireger I.Z."/>
            <person name="Indrioko S."/>
            <person name="Kosugi Y."/>
            <person name="Izuno A."/>
            <person name="Isagi Y."/>
            <person name="Lee S.L."/>
            <person name="Shimizu K.K."/>
        </authorList>
    </citation>
    <scope>NUCLEOTIDE SEQUENCE [LARGE SCALE GENOMIC DNA]</scope>
    <source>
        <strain evidence="14">214</strain>
    </source>
</reference>
<dbReference type="GO" id="GO:0005802">
    <property type="term" value="C:trans-Golgi network"/>
    <property type="evidence" value="ECO:0007669"/>
    <property type="project" value="TreeGrafter"/>
</dbReference>
<feature type="transmembrane region" description="Helical" evidence="11">
    <location>
        <begin position="671"/>
        <end position="687"/>
    </location>
</feature>
<dbReference type="InterPro" id="IPR034092">
    <property type="entry name" value="PHO1_SPX"/>
</dbReference>
<dbReference type="PANTHER" id="PTHR10783">
    <property type="entry name" value="XENOTROPIC AND POLYTROPIC RETROVIRUS RECEPTOR 1-RELATED"/>
    <property type="match status" value="1"/>
</dbReference>
<feature type="compositionally biased region" description="Basic and acidic residues" evidence="10">
    <location>
        <begin position="209"/>
        <end position="224"/>
    </location>
</feature>
<dbReference type="Pfam" id="PF03105">
    <property type="entry name" value="SPX"/>
    <property type="match status" value="1"/>
</dbReference>
<dbReference type="GO" id="GO:0016036">
    <property type="term" value="P:cellular response to phosphate starvation"/>
    <property type="evidence" value="ECO:0007669"/>
    <property type="project" value="TreeGrafter"/>
</dbReference>
<feature type="transmembrane region" description="Helical" evidence="11">
    <location>
        <begin position="624"/>
        <end position="650"/>
    </location>
</feature>
<feature type="domain" description="EXS" evidence="12">
    <location>
        <begin position="559"/>
        <end position="754"/>
    </location>
</feature>
<evidence type="ECO:0000313" key="14">
    <source>
        <dbReference type="EMBL" id="GKV33435.1"/>
    </source>
</evidence>
<gene>
    <name evidence="14" type="ORF">SLEP1_g41952</name>
</gene>
<dbReference type="InterPro" id="IPR004331">
    <property type="entry name" value="SPX_dom"/>
</dbReference>
<feature type="transmembrane region" description="Helical" evidence="11">
    <location>
        <begin position="602"/>
        <end position="618"/>
    </location>
</feature>
<feature type="transmembrane region" description="Helical" evidence="11">
    <location>
        <begin position="434"/>
        <end position="455"/>
    </location>
</feature>
<comment type="function">
    <text evidence="9">May transport inorganic phosphate (Pi).</text>
</comment>
<evidence type="ECO:0000313" key="15">
    <source>
        <dbReference type="Proteomes" id="UP001054252"/>
    </source>
</evidence>
<evidence type="ECO:0000256" key="10">
    <source>
        <dbReference type="SAM" id="MobiDB-lite"/>
    </source>
</evidence>
<sequence length="754" mass="87570">MKFGKEFASQMVPEWQEAYMDYNFLKTLLKEVQRFKLRSRPPATPGGLKRKMTLYRAFSGLTQRQQNHPSPSSNDIESQAILVNPVNGEGSEKYQTTFLMADDEGGEYELVYFRRLDEEFNKVDKFYKAKVQEVVKEAEMLNKQMEALIAFRIKVENPQGWLWEERSGDLTRLASDVAASAAALAASTPSGARANRRVNHMEVIGEGLTSHEHSDEDRDEKDNENSLEENVEAPKQGKILERKKPAPLQILNHVKMNNSLETPRSTIKGVLNVPNHTELKFTRQNLRKITSRNAAKSYMKMVDNSYLGSSDEVTKLMERVEATFIKHFFNANRTKGMNILRPKVTRERHRITFSTGFFAGCTVALLAALIYIIRARNIMGQPGQKQYMETMFPLYSLFGFVVLHMLMYAANVYYWRRYRVNYAFIFGFKQGTELGYREVLLLSFALGTLAMVSVLSSLDMEMDPNTKSYEAFTELLPLFLVITVLVILFLPFNRLRRSSRFFFLTCLFHCICAPLYKVRLPDFFLADQFTSQVQAFRSLEFYICYYGWGDFKHRLNTCNSSDVFKAFNIIVALIPYWSRFLQCLRRLYEEKDPLQGYNGLKYLVTILAVCFRTVGYTLNKGVTWKVLAWIFSVIAAVVGTYWDLIYDWGLLQLRSKNKWLRDKLLLPQKKIYFIAMALNVLLRFAWLQTVLGFTLFSLHTQTMVTLVACLEIIRRGIWNFFRLENEHLNNVGKYRAFKSVPLPFNYDEDEDKDE</sequence>
<comment type="similarity">
    <text evidence="2">Belongs to the SYG1 (TC 2.A.94) family.</text>
</comment>
<keyword evidence="7 11" id="KW-1133">Transmembrane helix</keyword>
<feature type="transmembrane region" description="Helical" evidence="11">
    <location>
        <begin position="351"/>
        <end position="373"/>
    </location>
</feature>
<keyword evidence="15" id="KW-1185">Reference proteome</keyword>
<dbReference type="GO" id="GO:0006817">
    <property type="term" value="P:phosphate ion transport"/>
    <property type="evidence" value="ECO:0007669"/>
    <property type="project" value="UniProtKB-KW"/>
</dbReference>
<comment type="caution">
    <text evidence="14">The sequence shown here is derived from an EMBL/GenBank/DDBJ whole genome shotgun (WGS) entry which is preliminary data.</text>
</comment>
<comment type="subcellular location">
    <subcellularLocation>
        <location evidence="1">Cell membrane</location>
        <topology evidence="1">Multi-pass membrane protein</topology>
    </subcellularLocation>
</comment>
<dbReference type="PANTHER" id="PTHR10783:SF4">
    <property type="entry name" value="PHOSPHATE TRANSPORTER PHO1 HOMOLOG 3"/>
    <property type="match status" value="1"/>
</dbReference>
<keyword evidence="4" id="KW-1003">Cell membrane</keyword>
<evidence type="ECO:0000256" key="2">
    <source>
        <dbReference type="ARBA" id="ARBA00009665"/>
    </source>
</evidence>
<evidence type="ECO:0000256" key="4">
    <source>
        <dbReference type="ARBA" id="ARBA00022475"/>
    </source>
</evidence>
<dbReference type="EMBL" id="BPVZ01000100">
    <property type="protein sequence ID" value="GKV33435.1"/>
    <property type="molecule type" value="Genomic_DNA"/>
</dbReference>
<evidence type="ECO:0000256" key="8">
    <source>
        <dbReference type="ARBA" id="ARBA00023136"/>
    </source>
</evidence>
<feature type="domain" description="SPX" evidence="13">
    <location>
        <begin position="1"/>
        <end position="312"/>
    </location>
</feature>
<feature type="transmembrane region" description="Helical" evidence="11">
    <location>
        <begin position="475"/>
        <end position="492"/>
    </location>
</feature>
<feature type="transmembrane region" description="Helical" evidence="11">
    <location>
        <begin position="393"/>
        <end position="414"/>
    </location>
</feature>
<dbReference type="AlphaFoldDB" id="A0AAV5L8M9"/>
<evidence type="ECO:0000256" key="5">
    <source>
        <dbReference type="ARBA" id="ARBA00022592"/>
    </source>
</evidence>
<evidence type="ECO:0000256" key="11">
    <source>
        <dbReference type="SAM" id="Phobius"/>
    </source>
</evidence>
<dbReference type="GO" id="GO:0005886">
    <property type="term" value="C:plasma membrane"/>
    <property type="evidence" value="ECO:0007669"/>
    <property type="project" value="UniProtKB-SubCell"/>
</dbReference>
<evidence type="ECO:0000259" key="12">
    <source>
        <dbReference type="PROSITE" id="PS51380"/>
    </source>
</evidence>
<keyword evidence="3" id="KW-0813">Transport</keyword>
<evidence type="ECO:0000256" key="9">
    <source>
        <dbReference type="ARBA" id="ARBA00043939"/>
    </source>
</evidence>
<keyword evidence="6 11" id="KW-0812">Transmembrane</keyword>
<keyword evidence="8 11" id="KW-0472">Membrane</keyword>
<dbReference type="Proteomes" id="UP001054252">
    <property type="component" value="Unassembled WGS sequence"/>
</dbReference>
<name>A0AAV5L8M9_9ROSI</name>
<feature type="region of interest" description="Disordered" evidence="10">
    <location>
        <begin position="207"/>
        <end position="242"/>
    </location>
</feature>
<evidence type="ECO:0000256" key="6">
    <source>
        <dbReference type="ARBA" id="ARBA00022692"/>
    </source>
</evidence>
<protein>
    <submittedName>
        <fullName evidence="14">Uncharacterized protein</fullName>
    </submittedName>
</protein>
<accession>A0AAV5L8M9</accession>
<keyword evidence="5" id="KW-0592">Phosphate transport</keyword>
<dbReference type="PROSITE" id="PS51380">
    <property type="entry name" value="EXS"/>
    <property type="match status" value="1"/>
</dbReference>
<evidence type="ECO:0000256" key="7">
    <source>
        <dbReference type="ARBA" id="ARBA00022989"/>
    </source>
</evidence>
<organism evidence="14 15">
    <name type="scientific">Rubroshorea leprosula</name>
    <dbReference type="NCBI Taxonomy" id="152421"/>
    <lineage>
        <taxon>Eukaryota</taxon>
        <taxon>Viridiplantae</taxon>
        <taxon>Streptophyta</taxon>
        <taxon>Embryophyta</taxon>
        <taxon>Tracheophyta</taxon>
        <taxon>Spermatophyta</taxon>
        <taxon>Magnoliopsida</taxon>
        <taxon>eudicotyledons</taxon>
        <taxon>Gunneridae</taxon>
        <taxon>Pentapetalae</taxon>
        <taxon>rosids</taxon>
        <taxon>malvids</taxon>
        <taxon>Malvales</taxon>
        <taxon>Dipterocarpaceae</taxon>
        <taxon>Rubroshorea</taxon>
    </lineage>
</organism>
<dbReference type="GO" id="GO:0000822">
    <property type="term" value="F:inositol hexakisphosphate binding"/>
    <property type="evidence" value="ECO:0007669"/>
    <property type="project" value="TreeGrafter"/>
</dbReference>